<dbReference type="STRING" id="44252.DJ90_3155"/>
<dbReference type="GeneID" id="77006495"/>
<sequence length="73" mass="8122">MVKLNDDEAYTALFIEFSGKVEKALKKAAIALLAALCLFQGLLRIPELRPFLASADQFEGAPLYKDEFKKPGF</sequence>
<protein>
    <submittedName>
        <fullName evidence="1">Uncharacterized protein</fullName>
    </submittedName>
</protein>
<evidence type="ECO:0000313" key="2">
    <source>
        <dbReference type="Proteomes" id="UP000029278"/>
    </source>
</evidence>
<accession>A0A090ZFS9</accession>
<dbReference type="Proteomes" id="UP000029278">
    <property type="component" value="Unassembled WGS sequence"/>
</dbReference>
<gene>
    <name evidence="1" type="ORF">DJ90_3155</name>
</gene>
<reference evidence="1 2" key="1">
    <citation type="submission" date="2014-04" db="EMBL/GenBank/DDBJ databases">
        <authorList>
            <person name="Bishop-Lilly K.A."/>
            <person name="Broomall S.M."/>
            <person name="Chain P.S."/>
            <person name="Chertkov O."/>
            <person name="Coyne S.R."/>
            <person name="Daligault H.E."/>
            <person name="Davenport K.W."/>
            <person name="Erkkila T."/>
            <person name="Frey K.G."/>
            <person name="Gibbons H.S."/>
            <person name="Gu W."/>
            <person name="Jaissle J."/>
            <person name="Johnson S.L."/>
            <person name="Koroleva G.I."/>
            <person name="Ladner J.T."/>
            <person name="Lo C.-C."/>
            <person name="Minogue T.D."/>
            <person name="Munk C."/>
            <person name="Palacios G.F."/>
            <person name="Redden C.L."/>
            <person name="Rosenzweig C.N."/>
            <person name="Scholz M.B."/>
            <person name="Teshima H."/>
            <person name="Xu Y."/>
        </authorList>
    </citation>
    <scope>NUCLEOTIDE SEQUENCE [LARGE SCALE GENOMIC DNA]</scope>
    <source>
        <strain evidence="1 2">8244</strain>
    </source>
</reference>
<organism evidence="1 2">
    <name type="scientific">Paenibacillus macerans</name>
    <name type="common">Bacillus macerans</name>
    <dbReference type="NCBI Taxonomy" id="44252"/>
    <lineage>
        <taxon>Bacteria</taxon>
        <taxon>Bacillati</taxon>
        <taxon>Bacillota</taxon>
        <taxon>Bacilli</taxon>
        <taxon>Bacillales</taxon>
        <taxon>Paenibacillaceae</taxon>
        <taxon>Paenibacillus</taxon>
    </lineage>
</organism>
<dbReference type="PATRIC" id="fig|44252.3.peg.2287"/>
<dbReference type="AlphaFoldDB" id="A0A090ZFS9"/>
<dbReference type="EMBL" id="JMQA01000022">
    <property type="protein sequence ID" value="KFN09507.1"/>
    <property type="molecule type" value="Genomic_DNA"/>
</dbReference>
<dbReference type="RefSeq" id="WP_240534122.1">
    <property type="nucleotide sequence ID" value="NZ_CP086393.1"/>
</dbReference>
<dbReference type="HOGENOM" id="CLU_198302_0_0_9"/>
<evidence type="ECO:0000313" key="1">
    <source>
        <dbReference type="EMBL" id="KFN09507.1"/>
    </source>
</evidence>
<keyword evidence="2" id="KW-1185">Reference proteome</keyword>
<comment type="caution">
    <text evidence="1">The sequence shown here is derived from an EMBL/GenBank/DDBJ whole genome shotgun (WGS) entry which is preliminary data.</text>
</comment>
<proteinExistence type="predicted"/>
<name>A0A090ZFS9_PAEMA</name>